<sequence length="150" mass="17280">MNKNRKILLITFSALVLCICIVATFFFHPSMDYSSSSSKHFSSQQLSGLEQSLRWRHFISLSHTAHIRATYDEDTTQNLITISLLATQCKGKDSYCDTADPLYRAYNRYGKDRLASVVIVETRRDGSTQYSTEYYALTHGTWEFLFTDYS</sequence>
<dbReference type="EMBL" id="NEKC01000008">
    <property type="protein sequence ID" value="OTA29182.1"/>
    <property type="molecule type" value="Genomic_DNA"/>
</dbReference>
<evidence type="ECO:0000313" key="3">
    <source>
        <dbReference type="Proteomes" id="UP000243540"/>
    </source>
</evidence>
<dbReference type="Proteomes" id="UP000243540">
    <property type="component" value="Unassembled WGS sequence"/>
</dbReference>
<keyword evidence="1" id="KW-0472">Membrane</keyword>
<proteinExistence type="predicted"/>
<evidence type="ECO:0000313" key="2">
    <source>
        <dbReference type="EMBL" id="OTA29182.1"/>
    </source>
</evidence>
<name>A0A1Y2SY50_9BIFI</name>
<keyword evidence="1" id="KW-1133">Transmembrane helix</keyword>
<dbReference type="STRING" id="1160091.B9T39_04715"/>
<dbReference type="AlphaFoldDB" id="A0A1Y2SY50"/>
<accession>A0A1Y2SY50</accession>
<gene>
    <name evidence="2" type="ORF">B9T39_04715</name>
</gene>
<reference evidence="2 3" key="1">
    <citation type="submission" date="2017-04" db="EMBL/GenBank/DDBJ databases">
        <title>Draft genome sequences of Alloscardovia macacae UMA81211 and UMA81212 isolated from the feces of a rhesus macaque (Macaca mulatta).</title>
        <authorList>
            <person name="Albert K."/>
            <person name="Sela D.A."/>
        </authorList>
    </citation>
    <scope>NUCLEOTIDE SEQUENCE [LARGE SCALE GENOMIC DNA]</scope>
    <source>
        <strain evidence="2 3">UMA81212</strain>
    </source>
</reference>
<feature type="transmembrane region" description="Helical" evidence="1">
    <location>
        <begin position="7"/>
        <end position="27"/>
    </location>
</feature>
<dbReference type="RefSeq" id="WP_086114682.1">
    <property type="nucleotide sequence ID" value="NZ_NEKB01000006.1"/>
</dbReference>
<comment type="caution">
    <text evidence="2">The sequence shown here is derived from an EMBL/GenBank/DDBJ whole genome shotgun (WGS) entry which is preliminary data.</text>
</comment>
<organism evidence="2 3">
    <name type="scientific">Alloscardovia macacae</name>
    <dbReference type="NCBI Taxonomy" id="1160091"/>
    <lineage>
        <taxon>Bacteria</taxon>
        <taxon>Bacillati</taxon>
        <taxon>Actinomycetota</taxon>
        <taxon>Actinomycetes</taxon>
        <taxon>Bifidobacteriales</taxon>
        <taxon>Bifidobacteriaceae</taxon>
        <taxon>Alloscardovia</taxon>
    </lineage>
</organism>
<evidence type="ECO:0000256" key="1">
    <source>
        <dbReference type="SAM" id="Phobius"/>
    </source>
</evidence>
<protein>
    <submittedName>
        <fullName evidence="2">Uncharacterized protein</fullName>
    </submittedName>
</protein>
<keyword evidence="1" id="KW-0812">Transmembrane</keyword>